<reference evidence="1" key="1">
    <citation type="journal article" date="2013" name="Nature">
        <title>The genomes of four tapeworm species reveal adaptations to parasitism.</title>
        <authorList>
            <person name="Tsai I.J."/>
            <person name="Zarowiecki M."/>
            <person name="Holroyd N."/>
            <person name="Garciarrubio A."/>
            <person name="Sanchez-Flores A."/>
            <person name="Brooks K.L."/>
            <person name="Tracey A."/>
            <person name="Bobes R.J."/>
            <person name="Fragoso G."/>
            <person name="Sciutto E."/>
            <person name="Aslett M."/>
            <person name="Beasley H."/>
            <person name="Bennett H.M."/>
            <person name="Cai J."/>
            <person name="Camicia F."/>
            <person name="Clark R."/>
            <person name="Cucher M."/>
            <person name="De Silva N."/>
            <person name="Day T.A."/>
            <person name="Deplazes P."/>
            <person name="Estrada K."/>
            <person name="Fernandez C."/>
            <person name="Holland P.W."/>
            <person name="Hou J."/>
            <person name="Hu S."/>
            <person name="Huckvale T."/>
            <person name="Hung S.S."/>
            <person name="Kamenetzky L."/>
            <person name="Keane J.A."/>
            <person name="Kiss F."/>
            <person name="Koziol U."/>
            <person name="Lambert O."/>
            <person name="Liu K."/>
            <person name="Luo X."/>
            <person name="Luo Y."/>
            <person name="Macchiaroli N."/>
            <person name="Nichol S."/>
            <person name="Paps J."/>
            <person name="Parkinson J."/>
            <person name="Pouchkina-Stantcheva N."/>
            <person name="Riddiford N."/>
            <person name="Rosenzvit M."/>
            <person name="Salinas G."/>
            <person name="Wasmuth J.D."/>
            <person name="Zamanian M."/>
            <person name="Zheng Y."/>
            <person name="Cai X."/>
            <person name="Soberon X."/>
            <person name="Olson P.D."/>
            <person name="Laclette J.P."/>
            <person name="Brehm K."/>
            <person name="Berriman M."/>
            <person name="Garciarrubio A."/>
            <person name="Bobes R.J."/>
            <person name="Fragoso G."/>
            <person name="Sanchez-Flores A."/>
            <person name="Estrada K."/>
            <person name="Cevallos M.A."/>
            <person name="Morett E."/>
            <person name="Gonzalez V."/>
            <person name="Portillo T."/>
            <person name="Ochoa-Leyva A."/>
            <person name="Jose M.V."/>
            <person name="Sciutto E."/>
            <person name="Landa A."/>
            <person name="Jimenez L."/>
            <person name="Valdes V."/>
            <person name="Carrero J.C."/>
            <person name="Larralde C."/>
            <person name="Morales-Montor J."/>
            <person name="Limon-Lason J."/>
            <person name="Soberon X."/>
            <person name="Laclette J.P."/>
        </authorList>
    </citation>
    <scope>NUCLEOTIDE SEQUENCE [LARGE SCALE GENOMIC DNA]</scope>
</reference>
<evidence type="ECO:0000313" key="3">
    <source>
        <dbReference type="Proteomes" id="UP000017246"/>
    </source>
</evidence>
<keyword evidence="3" id="KW-1185">Reference proteome</keyword>
<proteinExistence type="predicted"/>
<evidence type="ECO:0000313" key="1">
    <source>
        <dbReference type="EMBL" id="CDI96476.1"/>
    </source>
</evidence>
<gene>
    <name evidence="1" type="ORF">EmuJ_000004600</name>
    <name evidence="2" type="ORF">EmuJ_000024300</name>
</gene>
<evidence type="ECO:0000313" key="2">
    <source>
        <dbReference type="EMBL" id="CDI96607.1"/>
    </source>
</evidence>
<reference evidence="1" key="2">
    <citation type="submission" date="2015-11" db="EMBL/GenBank/DDBJ databases">
        <authorList>
            <person name="Zhang Y."/>
            <person name="Guo Z."/>
        </authorList>
    </citation>
    <scope>NUCLEOTIDE SEQUENCE</scope>
</reference>
<sequence length="34" mass="3824">MTNTLPLATALQTWWMGKKTGARTDLPPFISVLY</sequence>
<accession>A0A077RC70</accession>
<organism evidence="1 3">
    <name type="scientific">Echinococcus multilocularis</name>
    <name type="common">Fox tapeworm</name>
    <dbReference type="NCBI Taxonomy" id="6211"/>
    <lineage>
        <taxon>Eukaryota</taxon>
        <taxon>Metazoa</taxon>
        <taxon>Spiralia</taxon>
        <taxon>Lophotrochozoa</taxon>
        <taxon>Platyhelminthes</taxon>
        <taxon>Cestoda</taxon>
        <taxon>Eucestoda</taxon>
        <taxon>Cyclophyllidea</taxon>
        <taxon>Taeniidae</taxon>
        <taxon>Echinococcus</taxon>
    </lineage>
</organism>
<dbReference type="EMBL" id="LN902410">
    <property type="protein sequence ID" value="CDI96476.1"/>
    <property type="molecule type" value="Genomic_DNA"/>
</dbReference>
<dbReference type="Proteomes" id="UP000017246">
    <property type="component" value="Unassembled WGS sequence"/>
</dbReference>
<protein>
    <submittedName>
        <fullName evidence="1">Expressed protein</fullName>
    </submittedName>
</protein>
<dbReference type="EMBL" id="LN901997">
    <property type="protein sequence ID" value="CDI96607.1"/>
    <property type="molecule type" value="Genomic_DNA"/>
</dbReference>
<dbReference type="AlphaFoldDB" id="A0A077RC70"/>
<name>A0A077RC70_ECHMU</name>